<reference evidence="7" key="1">
    <citation type="journal article" date="2015" name="Proc. Natl. Acad. Sci. U.S.A.">
        <title>Networks of energetic and metabolic interactions define dynamics in microbial communities.</title>
        <authorList>
            <person name="Embree M."/>
            <person name="Liu J.K."/>
            <person name="Al-Bassam M.M."/>
            <person name="Zengler K."/>
        </authorList>
    </citation>
    <scope>NUCLEOTIDE SEQUENCE</scope>
</reference>
<dbReference type="InterPro" id="IPR029058">
    <property type="entry name" value="AB_hydrolase_fold"/>
</dbReference>
<evidence type="ECO:0000256" key="4">
    <source>
        <dbReference type="ARBA" id="ARBA00022825"/>
    </source>
</evidence>
<evidence type="ECO:0000259" key="6">
    <source>
        <dbReference type="Pfam" id="PF02897"/>
    </source>
</evidence>
<dbReference type="Pfam" id="PF02897">
    <property type="entry name" value="Peptidase_S9_N"/>
    <property type="match status" value="1"/>
</dbReference>
<name>A0A0W8FWS7_9ZZZZ</name>
<dbReference type="FunFam" id="3.40.50.1820:FF:000005">
    <property type="entry name" value="Prolyl endopeptidase"/>
    <property type="match status" value="1"/>
</dbReference>
<keyword evidence="2 7" id="KW-0645">Protease</keyword>
<gene>
    <name evidence="7" type="ORF">ASZ90_004820</name>
</gene>
<dbReference type="SUPFAM" id="SSF53474">
    <property type="entry name" value="alpha/beta-Hydrolases"/>
    <property type="match status" value="1"/>
</dbReference>
<dbReference type="InterPro" id="IPR023302">
    <property type="entry name" value="Pept_S9A_N"/>
</dbReference>
<dbReference type="InterPro" id="IPR001375">
    <property type="entry name" value="Peptidase_S9_cat"/>
</dbReference>
<dbReference type="PRINTS" id="PR00862">
    <property type="entry name" value="PROLIGOPTASE"/>
</dbReference>
<dbReference type="SUPFAM" id="SSF50993">
    <property type="entry name" value="Peptidase/esterase 'gauge' domain"/>
    <property type="match status" value="1"/>
</dbReference>
<dbReference type="PANTHER" id="PTHR11757">
    <property type="entry name" value="PROTEASE FAMILY S9A OLIGOPEPTIDASE"/>
    <property type="match status" value="1"/>
</dbReference>
<dbReference type="EMBL" id="LNQE01000705">
    <property type="protein sequence ID" value="KUG25359.1"/>
    <property type="molecule type" value="Genomic_DNA"/>
</dbReference>
<sequence>MNKDINPPKAEKIPQELTIHDHTRIDNYFWMNQRDDPKVVEYLNAENEYTSAIMKHTEELQEKLYNEIIGRIKQDDQSVPYKKNGYYYYTRYEVGKEYPIYCRKKGSLDAEEEVMLNVNEMAEDYAYYSVAGLSVSHDNQLLAYGVDTLSRRNYDIFIKNLETGEVFDHKITKTTGGSVWANDNKTLFYTRKDEHTLRAFEIFKHKIDEAEKSDVVVYHETDEEFSTFVYKTKSDKYIIIGSSQTVSDEYRFLDADNPDGEFKVIQPRERNLEYRVDQFGDDFYIVTNLNAKNFKVVKTPVDKTTKKNWEDVIPHRDDVLVEGIDIFKDYLVVQEKSNALDKIRVINWNGNEDYYIDFQDEVYTARVSNNPDYDTDLVRFYYTSLVTPGSTYDFNMNTKARELLKQEEVLGGYNPDEYMTKRLFATADDGTLIPISIVYKKSFPINGDNPLLLYGYGSYGYSMSPFFRSSILSLLDRGFIYAIAHIRGGQEMGRDWYDNGKLLNKMNTFIDFIDCAEYLIEEKYTNLDKLFIYGGSAGGLLVGAVVNMAPQLFKGAMAAVPFVDVVTTMLDDSIPLTTFEYDEWGNPNKKVYYDYMLSYSPYDQVKAQDYPNMLITTGYHDSQVQYWEPAKWVAKLRNMKTDNNVLLFDCDMDSGHGGASGRFKAYKKTALQYAFMLDLLGIKE</sequence>
<feature type="domain" description="Peptidase S9A N-terminal" evidence="6">
    <location>
        <begin position="8"/>
        <end position="406"/>
    </location>
</feature>
<dbReference type="PANTHER" id="PTHR11757:SF19">
    <property type="entry name" value="PROLYL ENDOPEPTIDASE-LIKE"/>
    <property type="match status" value="1"/>
</dbReference>
<protein>
    <submittedName>
        <fullName evidence="7">Protease ii</fullName>
        <ecNumber evidence="7">3.4.21.83</ecNumber>
    </submittedName>
</protein>
<evidence type="ECO:0000256" key="2">
    <source>
        <dbReference type="ARBA" id="ARBA00022670"/>
    </source>
</evidence>
<dbReference type="AlphaFoldDB" id="A0A0W8FWS7"/>
<organism evidence="7">
    <name type="scientific">hydrocarbon metagenome</name>
    <dbReference type="NCBI Taxonomy" id="938273"/>
    <lineage>
        <taxon>unclassified sequences</taxon>
        <taxon>metagenomes</taxon>
        <taxon>ecological metagenomes</taxon>
    </lineage>
</organism>
<evidence type="ECO:0000256" key="1">
    <source>
        <dbReference type="ARBA" id="ARBA00005228"/>
    </source>
</evidence>
<evidence type="ECO:0000313" key="7">
    <source>
        <dbReference type="EMBL" id="KUG25359.1"/>
    </source>
</evidence>
<proteinExistence type="inferred from homology"/>
<feature type="domain" description="Peptidase S9 prolyl oligopeptidase catalytic" evidence="5">
    <location>
        <begin position="468"/>
        <end position="681"/>
    </location>
</feature>
<evidence type="ECO:0000259" key="5">
    <source>
        <dbReference type="Pfam" id="PF00326"/>
    </source>
</evidence>
<dbReference type="InterPro" id="IPR051543">
    <property type="entry name" value="Serine_Peptidase_S9A"/>
</dbReference>
<keyword evidence="3 7" id="KW-0378">Hydrolase</keyword>
<accession>A0A0W8FWS7</accession>
<dbReference type="GO" id="GO:0004252">
    <property type="term" value="F:serine-type endopeptidase activity"/>
    <property type="evidence" value="ECO:0007669"/>
    <property type="project" value="UniProtKB-EC"/>
</dbReference>
<evidence type="ECO:0000256" key="3">
    <source>
        <dbReference type="ARBA" id="ARBA00022801"/>
    </source>
</evidence>
<comment type="similarity">
    <text evidence="1">Belongs to the peptidase S9A family.</text>
</comment>
<dbReference type="InterPro" id="IPR002470">
    <property type="entry name" value="Peptidase_S9A"/>
</dbReference>
<dbReference type="EC" id="3.4.21.83" evidence="7"/>
<dbReference type="Gene3D" id="3.40.50.1820">
    <property type="entry name" value="alpha/beta hydrolase"/>
    <property type="match status" value="1"/>
</dbReference>
<dbReference type="GO" id="GO:0006508">
    <property type="term" value="P:proteolysis"/>
    <property type="evidence" value="ECO:0007669"/>
    <property type="project" value="UniProtKB-KW"/>
</dbReference>
<dbReference type="Pfam" id="PF00326">
    <property type="entry name" value="Peptidase_S9"/>
    <property type="match status" value="1"/>
</dbReference>
<dbReference type="Gene3D" id="2.130.10.120">
    <property type="entry name" value="Prolyl oligopeptidase, N-terminal domain"/>
    <property type="match status" value="1"/>
</dbReference>
<keyword evidence="4" id="KW-0720">Serine protease</keyword>
<comment type="caution">
    <text evidence="7">The sequence shown here is derived from an EMBL/GenBank/DDBJ whole genome shotgun (WGS) entry which is preliminary data.</text>
</comment>